<comment type="caution">
    <text evidence="3">The sequence shown here is derived from an EMBL/GenBank/DDBJ whole genome shotgun (WGS) entry which is preliminary data.</text>
</comment>
<dbReference type="AlphaFoldDB" id="A0AAV7PKV0"/>
<keyword evidence="1" id="KW-0175">Coiled coil</keyword>
<sequence length="201" mass="22919">MMPRNKSSKGRPVTFLCSKASAGDTKSPERDPNSWMDNPAPTPISQEDLSLFLQEIRSENSFLKTDAKTWLRDLRKELSELGDRFANLERTTHARSEDQEMLWLRMAVLEDHQIELQIKQEDLENRSRHNNIRIRGVPSGMEGEEIMTFTVGLLHTIGGNMDLPPPKLDRVHTVASALSRPNAVSAILTRVHFFTKEEDIL</sequence>
<protein>
    <submittedName>
        <fullName evidence="3">Uncharacterized protein</fullName>
    </submittedName>
</protein>
<accession>A0AAV7PKV0</accession>
<dbReference type="Proteomes" id="UP001066276">
    <property type="component" value="Chromosome 7"/>
</dbReference>
<dbReference type="EMBL" id="JANPWB010000011">
    <property type="protein sequence ID" value="KAJ1127489.1"/>
    <property type="molecule type" value="Genomic_DNA"/>
</dbReference>
<feature type="region of interest" description="Disordered" evidence="2">
    <location>
        <begin position="1"/>
        <end position="43"/>
    </location>
</feature>
<keyword evidence="4" id="KW-1185">Reference proteome</keyword>
<evidence type="ECO:0000256" key="1">
    <source>
        <dbReference type="SAM" id="Coils"/>
    </source>
</evidence>
<name>A0AAV7PKV0_PLEWA</name>
<evidence type="ECO:0000256" key="2">
    <source>
        <dbReference type="SAM" id="MobiDB-lite"/>
    </source>
</evidence>
<reference evidence="3" key="1">
    <citation type="journal article" date="2022" name="bioRxiv">
        <title>Sequencing and chromosome-scale assembly of the giantPleurodeles waltlgenome.</title>
        <authorList>
            <person name="Brown T."/>
            <person name="Elewa A."/>
            <person name="Iarovenko S."/>
            <person name="Subramanian E."/>
            <person name="Araus A.J."/>
            <person name="Petzold A."/>
            <person name="Susuki M."/>
            <person name="Suzuki K.-i.T."/>
            <person name="Hayashi T."/>
            <person name="Toyoda A."/>
            <person name="Oliveira C."/>
            <person name="Osipova E."/>
            <person name="Leigh N.D."/>
            <person name="Simon A."/>
            <person name="Yun M.H."/>
        </authorList>
    </citation>
    <scope>NUCLEOTIDE SEQUENCE</scope>
    <source>
        <strain evidence="3">20211129_DDA</strain>
        <tissue evidence="3">Liver</tissue>
    </source>
</reference>
<dbReference type="Gene3D" id="3.30.70.1820">
    <property type="entry name" value="L1 transposable element, RRM domain"/>
    <property type="match status" value="1"/>
</dbReference>
<evidence type="ECO:0000313" key="3">
    <source>
        <dbReference type="EMBL" id="KAJ1127489.1"/>
    </source>
</evidence>
<evidence type="ECO:0000313" key="4">
    <source>
        <dbReference type="Proteomes" id="UP001066276"/>
    </source>
</evidence>
<gene>
    <name evidence="3" type="ORF">NDU88_005888</name>
</gene>
<feature type="coiled-coil region" evidence="1">
    <location>
        <begin position="71"/>
        <end position="126"/>
    </location>
</feature>
<proteinExistence type="predicted"/>
<organism evidence="3 4">
    <name type="scientific">Pleurodeles waltl</name>
    <name type="common">Iberian ribbed newt</name>
    <dbReference type="NCBI Taxonomy" id="8319"/>
    <lineage>
        <taxon>Eukaryota</taxon>
        <taxon>Metazoa</taxon>
        <taxon>Chordata</taxon>
        <taxon>Craniata</taxon>
        <taxon>Vertebrata</taxon>
        <taxon>Euteleostomi</taxon>
        <taxon>Amphibia</taxon>
        <taxon>Batrachia</taxon>
        <taxon>Caudata</taxon>
        <taxon>Salamandroidea</taxon>
        <taxon>Salamandridae</taxon>
        <taxon>Pleurodelinae</taxon>
        <taxon>Pleurodeles</taxon>
    </lineage>
</organism>